<evidence type="ECO:0000256" key="4">
    <source>
        <dbReference type="ARBA" id="ARBA00023002"/>
    </source>
</evidence>
<feature type="non-terminal residue" evidence="5">
    <location>
        <position position="1"/>
    </location>
</feature>
<dbReference type="Gene3D" id="3.40.50.720">
    <property type="entry name" value="NAD(P)-binding Rossmann-like Domain"/>
    <property type="match status" value="2"/>
</dbReference>
<evidence type="ECO:0000256" key="2">
    <source>
        <dbReference type="ARBA" id="ARBA00022490"/>
    </source>
</evidence>
<comment type="subcellular location">
    <subcellularLocation>
        <location evidence="1">Cytoplasm</location>
    </subcellularLocation>
</comment>
<keyword evidence="6" id="KW-1185">Reference proteome</keyword>
<dbReference type="PANTHER" id="PTHR44085">
    <property type="entry name" value="SEPIAPTERIN REDUCTASE"/>
    <property type="match status" value="1"/>
</dbReference>
<evidence type="ECO:0000256" key="1">
    <source>
        <dbReference type="ARBA" id="ARBA00004496"/>
    </source>
</evidence>
<evidence type="ECO:0000313" key="6">
    <source>
        <dbReference type="Proteomes" id="UP001476798"/>
    </source>
</evidence>
<dbReference type="Proteomes" id="UP001476798">
    <property type="component" value="Unassembled WGS sequence"/>
</dbReference>
<dbReference type="InterPro" id="IPR051721">
    <property type="entry name" value="Biopterin_syn/organic_redct"/>
</dbReference>
<reference evidence="5 6" key="1">
    <citation type="submission" date="2021-06" db="EMBL/GenBank/DDBJ databases">
        <authorList>
            <person name="Palmer J.M."/>
        </authorList>
    </citation>
    <scope>NUCLEOTIDE SEQUENCE [LARGE SCALE GENOMIC DNA]</scope>
    <source>
        <strain evidence="5 6">GA_2019</strain>
        <tissue evidence="5">Muscle</tissue>
    </source>
</reference>
<dbReference type="InterPro" id="IPR036291">
    <property type="entry name" value="NAD(P)-bd_dom_sf"/>
</dbReference>
<dbReference type="PANTHER" id="PTHR44085:SF2">
    <property type="entry name" value="SEPIAPTERIN REDUCTASE"/>
    <property type="match status" value="1"/>
</dbReference>
<sequence length="207" mass="22827">SLGDVSKYVKGFTDMAEVDSYLSLNVSSAMCLTAKVLQAFPQRPGLRRSIINVTSLCALQPFRSWGLYCTAKAAREMMFKVLAEEEPDLRVLSYSPGRNRWDPYRGAVTVAAGNGTLLFLRCGFGRSLGPLESILTFVLFSVEPGPLDTEMQVEARTKTADPSIKKTFSNMFAQGQLLTCEMSSAKLMKVLLDDKFTSGDHIDVFDV</sequence>
<dbReference type="InterPro" id="IPR002347">
    <property type="entry name" value="SDR_fam"/>
</dbReference>
<keyword evidence="3" id="KW-0521">NADP</keyword>
<name>A0ABV0NB02_9TELE</name>
<dbReference type="Pfam" id="PF00106">
    <property type="entry name" value="adh_short"/>
    <property type="match status" value="1"/>
</dbReference>
<accession>A0ABV0NB02</accession>
<keyword evidence="4" id="KW-0560">Oxidoreductase</keyword>
<gene>
    <name evidence="5" type="ORF">GOODEAATRI_010587</name>
</gene>
<organism evidence="5 6">
    <name type="scientific">Goodea atripinnis</name>
    <dbReference type="NCBI Taxonomy" id="208336"/>
    <lineage>
        <taxon>Eukaryota</taxon>
        <taxon>Metazoa</taxon>
        <taxon>Chordata</taxon>
        <taxon>Craniata</taxon>
        <taxon>Vertebrata</taxon>
        <taxon>Euteleostomi</taxon>
        <taxon>Actinopterygii</taxon>
        <taxon>Neopterygii</taxon>
        <taxon>Teleostei</taxon>
        <taxon>Neoteleostei</taxon>
        <taxon>Acanthomorphata</taxon>
        <taxon>Ovalentaria</taxon>
        <taxon>Atherinomorphae</taxon>
        <taxon>Cyprinodontiformes</taxon>
        <taxon>Goodeidae</taxon>
        <taxon>Goodea</taxon>
    </lineage>
</organism>
<comment type="caution">
    <text evidence="5">The sequence shown here is derived from an EMBL/GenBank/DDBJ whole genome shotgun (WGS) entry which is preliminary data.</text>
</comment>
<evidence type="ECO:0000313" key="5">
    <source>
        <dbReference type="EMBL" id="MEQ2168059.1"/>
    </source>
</evidence>
<proteinExistence type="predicted"/>
<protein>
    <submittedName>
        <fullName evidence="5">Uncharacterized protein</fullName>
    </submittedName>
</protein>
<keyword evidence="2" id="KW-0963">Cytoplasm</keyword>
<dbReference type="EMBL" id="JAHRIO010030611">
    <property type="protein sequence ID" value="MEQ2168059.1"/>
    <property type="molecule type" value="Genomic_DNA"/>
</dbReference>
<dbReference type="SUPFAM" id="SSF51735">
    <property type="entry name" value="NAD(P)-binding Rossmann-fold domains"/>
    <property type="match status" value="1"/>
</dbReference>
<evidence type="ECO:0000256" key="3">
    <source>
        <dbReference type="ARBA" id="ARBA00022857"/>
    </source>
</evidence>